<sequence length="297" mass="31941">MENKLHEIEEIIGKYRKAGEILSTVRSEAKDKIKVGASLLEVADHVEQRTIELGGFPAFPCNISRNDEAAHATPLAGDGTVFAEDVVKLDLGVHVDGYIADSALTVDLTNQNGNLVKASEAALYAAIDTVRSGVNTAELGAVIEDTIHEHGFKPIVNLTGHGVGQYLAHVPPSIPNRHINHGAVLETGDIIAIEPFATDGAGIISDGALTEIFSLVGKKPIRLPAARKVLKEIEPYRTLPFARRWLTSDKLDYSLMQLEKAGIITSYPVLKEIEGGLVSQAEHTVIVTDDGCEITTK</sequence>
<keyword evidence="5 8" id="KW-0645">Protease</keyword>
<proteinExistence type="inferred from homology"/>
<feature type="binding site" evidence="8">
    <location>
        <position position="101"/>
    </location>
    <ligand>
        <name>a divalent metal cation</name>
        <dbReference type="ChEBI" id="CHEBI:60240"/>
        <label>1</label>
    </ligand>
</feature>
<feature type="domain" description="Peptidase M24" evidence="10">
    <location>
        <begin position="14"/>
        <end position="204"/>
    </location>
</feature>
<dbReference type="InterPro" id="IPR036388">
    <property type="entry name" value="WH-like_DNA-bd_sf"/>
</dbReference>
<evidence type="ECO:0000256" key="5">
    <source>
        <dbReference type="ARBA" id="ARBA00022670"/>
    </source>
</evidence>
<dbReference type="InterPro" id="IPR036390">
    <property type="entry name" value="WH_DNA-bd_sf"/>
</dbReference>
<evidence type="ECO:0000256" key="3">
    <source>
        <dbReference type="ARBA" id="ARBA00001954"/>
    </source>
</evidence>
<feature type="binding site" evidence="8">
    <location>
        <position position="71"/>
    </location>
    <ligand>
        <name>substrate</name>
    </ligand>
</feature>
<dbReference type="InterPro" id="IPR050247">
    <property type="entry name" value="Met_Aminopeptidase_Type2"/>
</dbReference>
<evidence type="ECO:0000256" key="7">
    <source>
        <dbReference type="ARBA" id="ARBA00022801"/>
    </source>
</evidence>
<dbReference type="InterPro" id="IPR002468">
    <property type="entry name" value="Pept_M24A_MAP2"/>
</dbReference>
<dbReference type="EMBL" id="JRHO01000014">
    <property type="protein sequence ID" value="KGK98404.1"/>
    <property type="molecule type" value="Genomic_DNA"/>
</dbReference>
<keyword evidence="6 8" id="KW-0479">Metal-binding</keyword>
<comment type="catalytic activity">
    <reaction evidence="1 8 9">
        <text>Release of N-terminal amino acids, preferentially methionine, from peptides and arylamides.</text>
        <dbReference type="EC" id="3.4.11.18"/>
    </reaction>
</comment>
<keyword evidence="12" id="KW-1185">Reference proteome</keyword>
<feature type="binding site" evidence="8">
    <location>
        <position position="161"/>
    </location>
    <ligand>
        <name>a divalent metal cation</name>
        <dbReference type="ChEBI" id="CHEBI:60240"/>
        <label>2</label>
        <note>catalytic</note>
    </ligand>
</feature>
<keyword evidence="7 8" id="KW-0378">Hydrolase</keyword>
<dbReference type="NCBIfam" id="TIGR00501">
    <property type="entry name" value="met_pdase_II"/>
    <property type="match status" value="1"/>
</dbReference>
<comment type="cofactor">
    <cofactor evidence="3">
        <name>Fe(2+)</name>
        <dbReference type="ChEBI" id="CHEBI:29033"/>
    </cofactor>
</comment>
<comment type="cofactor">
    <cofactor evidence="2">
        <name>Mn(2+)</name>
        <dbReference type="ChEBI" id="CHEBI:29035"/>
    </cofactor>
</comment>
<name>A0A099T0C0_METMT</name>
<evidence type="ECO:0000256" key="6">
    <source>
        <dbReference type="ARBA" id="ARBA00022723"/>
    </source>
</evidence>
<comment type="caution">
    <text evidence="11">The sequence shown here is derived from an EMBL/GenBank/DDBJ whole genome shotgun (WGS) entry which is preliminary data.</text>
</comment>
<dbReference type="Gene3D" id="1.10.10.10">
    <property type="entry name" value="Winged helix-like DNA-binding domain superfamily/Winged helix DNA-binding domain"/>
    <property type="match status" value="1"/>
</dbReference>
<reference evidence="11 12" key="1">
    <citation type="submission" date="2014-09" db="EMBL/GenBank/DDBJ databases">
        <title>Draft genome sequence of an obligately methylotrophic methanogen, Methanococcoides methylutens, isolated from marine sediment.</title>
        <authorList>
            <person name="Guan Y."/>
            <person name="Ngugi D.K."/>
            <person name="Blom J."/>
            <person name="Ali S."/>
            <person name="Ferry J.G."/>
            <person name="Stingl U."/>
        </authorList>
    </citation>
    <scope>NUCLEOTIDE SEQUENCE [LARGE SCALE GENOMIC DNA]</scope>
    <source>
        <strain evidence="11 12">DSM 2657</strain>
    </source>
</reference>
<dbReference type="HAMAP" id="MF_01975">
    <property type="entry name" value="MetAP_2_arc"/>
    <property type="match status" value="1"/>
</dbReference>
<dbReference type="CDD" id="cd01088">
    <property type="entry name" value="MetAP2"/>
    <property type="match status" value="1"/>
</dbReference>
<dbReference type="AlphaFoldDB" id="A0A099T0C0"/>
<keyword evidence="4 8" id="KW-0031">Aminopeptidase</keyword>
<dbReference type="InterPro" id="IPR036005">
    <property type="entry name" value="Creatinase/aminopeptidase-like"/>
</dbReference>
<dbReference type="RefSeq" id="WP_048195848.1">
    <property type="nucleotide sequence ID" value="NZ_CAAGSM010000004.1"/>
</dbReference>
<feature type="binding site" evidence="8">
    <location>
        <position position="90"/>
    </location>
    <ligand>
        <name>a divalent metal cation</name>
        <dbReference type="ChEBI" id="CHEBI:60240"/>
        <label>1</label>
    </ligand>
</feature>
<dbReference type="GO" id="GO:0006508">
    <property type="term" value="P:proteolysis"/>
    <property type="evidence" value="ECO:0007669"/>
    <property type="project" value="UniProtKB-KW"/>
</dbReference>
<evidence type="ECO:0000256" key="9">
    <source>
        <dbReference type="RuleBase" id="RU003653"/>
    </source>
</evidence>
<dbReference type="InterPro" id="IPR028595">
    <property type="entry name" value="MetAP_archaeal"/>
</dbReference>
<dbReference type="GO" id="GO:0005737">
    <property type="term" value="C:cytoplasm"/>
    <property type="evidence" value="ECO:0007669"/>
    <property type="project" value="TreeGrafter"/>
</dbReference>
<dbReference type="Pfam" id="PF00557">
    <property type="entry name" value="Peptidase_M24"/>
    <property type="match status" value="1"/>
</dbReference>
<protein>
    <recommendedName>
        <fullName evidence="8 9">Methionine aminopeptidase</fullName>
        <shortName evidence="8">MAP</shortName>
        <shortName evidence="8">MetAP</shortName>
        <ecNumber evidence="8 9">3.4.11.18</ecNumber>
    </recommendedName>
    <alternativeName>
        <fullName evidence="8">Peptidase M</fullName>
    </alternativeName>
</protein>
<comment type="cofactor">
    <cofactor evidence="8">
        <name>Co(2+)</name>
        <dbReference type="ChEBI" id="CHEBI:48828"/>
    </cofactor>
    <cofactor evidence="8">
        <name>Zn(2+)</name>
        <dbReference type="ChEBI" id="CHEBI:29105"/>
    </cofactor>
    <cofactor evidence="8">
        <name>Mn(2+)</name>
        <dbReference type="ChEBI" id="CHEBI:29035"/>
    </cofactor>
    <cofactor evidence="8">
        <name>Fe(2+)</name>
        <dbReference type="ChEBI" id="CHEBI:29033"/>
    </cofactor>
    <text evidence="8">Binds 2 divalent metal cations per subunit. Has a high-affinity and a low affinity metal-binding site. The true nature of the physiological cofactor is under debate. The enzyme is active with cobalt, zinc, manganese or divalent iron ions. Most likely, methionine aminopeptidases function as mononuclear Fe(2+)-metalloproteases under physiological conditions, and the catalytically relevant metal-binding site has been assigned to the histidine-containing high-affinity site.</text>
</comment>
<dbReference type="GO" id="GO:0070006">
    <property type="term" value="F:metalloaminopeptidase activity"/>
    <property type="evidence" value="ECO:0007669"/>
    <property type="project" value="UniProtKB-UniRule"/>
</dbReference>
<dbReference type="GO" id="GO:0046872">
    <property type="term" value="F:metal ion binding"/>
    <property type="evidence" value="ECO:0007669"/>
    <property type="project" value="UniProtKB-UniRule"/>
</dbReference>
<evidence type="ECO:0000256" key="2">
    <source>
        <dbReference type="ARBA" id="ARBA00001936"/>
    </source>
</evidence>
<evidence type="ECO:0000256" key="1">
    <source>
        <dbReference type="ARBA" id="ARBA00000294"/>
    </source>
</evidence>
<evidence type="ECO:0000256" key="8">
    <source>
        <dbReference type="HAMAP-Rule" id="MF_01975"/>
    </source>
</evidence>
<evidence type="ECO:0000259" key="10">
    <source>
        <dbReference type="Pfam" id="PF00557"/>
    </source>
</evidence>
<dbReference type="SUPFAM" id="SSF46785">
    <property type="entry name" value="Winged helix' DNA-binding domain"/>
    <property type="match status" value="1"/>
</dbReference>
<dbReference type="PANTHER" id="PTHR45777:SF2">
    <property type="entry name" value="METHIONINE AMINOPEPTIDASE 2"/>
    <property type="match status" value="1"/>
</dbReference>
<accession>A0A099T0C0</accession>
<feature type="binding site" evidence="8">
    <location>
        <position position="194"/>
    </location>
    <ligand>
        <name>a divalent metal cation</name>
        <dbReference type="ChEBI" id="CHEBI:60240"/>
        <label>2</label>
        <note>catalytic</note>
    </ligand>
</feature>
<feature type="binding site" evidence="8">
    <location>
        <position position="101"/>
    </location>
    <ligand>
        <name>a divalent metal cation</name>
        <dbReference type="ChEBI" id="CHEBI:60240"/>
        <label>2</label>
        <note>catalytic</note>
    </ligand>
</feature>
<feature type="binding site" evidence="8">
    <location>
        <position position="282"/>
    </location>
    <ligand>
        <name>a divalent metal cation</name>
        <dbReference type="ChEBI" id="CHEBI:60240"/>
        <label>1</label>
    </ligand>
</feature>
<dbReference type="GO" id="GO:0004239">
    <property type="term" value="F:initiator methionyl aminopeptidase activity"/>
    <property type="evidence" value="ECO:0007669"/>
    <property type="project" value="UniProtKB-UniRule"/>
</dbReference>
<dbReference type="InterPro" id="IPR018349">
    <property type="entry name" value="Pept_M24A_MAP2_BS"/>
</dbReference>
<dbReference type="PRINTS" id="PR00599">
    <property type="entry name" value="MAPEPTIDASE"/>
</dbReference>
<comment type="function">
    <text evidence="8 9">Removes the N-terminal methionine from nascent proteins. The N-terminal methionine is often cleaved when the second residue in the primary sequence is small and uncharged (Met-Ala-, Cys, Gly, Pro, Ser, Thr, or Val).</text>
</comment>
<dbReference type="InterPro" id="IPR000994">
    <property type="entry name" value="Pept_M24"/>
</dbReference>
<dbReference type="SUPFAM" id="SSF55920">
    <property type="entry name" value="Creatinase/aminopeptidase"/>
    <property type="match status" value="1"/>
</dbReference>
<dbReference type="PROSITE" id="PS01202">
    <property type="entry name" value="MAP_2"/>
    <property type="match status" value="1"/>
</dbReference>
<dbReference type="EC" id="3.4.11.18" evidence="8 9"/>
<evidence type="ECO:0000313" key="11">
    <source>
        <dbReference type="EMBL" id="KGK98404.1"/>
    </source>
</evidence>
<feature type="binding site" evidence="8">
    <location>
        <position position="282"/>
    </location>
    <ligand>
        <name>a divalent metal cation</name>
        <dbReference type="ChEBI" id="CHEBI:60240"/>
        <label>2</label>
        <note>catalytic</note>
    </ligand>
</feature>
<dbReference type="Gene3D" id="3.90.230.10">
    <property type="entry name" value="Creatinase/methionine aminopeptidase superfamily"/>
    <property type="match status" value="1"/>
</dbReference>
<evidence type="ECO:0000313" key="12">
    <source>
        <dbReference type="Proteomes" id="UP000029859"/>
    </source>
</evidence>
<evidence type="ECO:0000256" key="4">
    <source>
        <dbReference type="ARBA" id="ARBA00022438"/>
    </source>
</evidence>
<organism evidence="11 12">
    <name type="scientific">Methanococcoides methylutens</name>
    <dbReference type="NCBI Taxonomy" id="2226"/>
    <lineage>
        <taxon>Archaea</taxon>
        <taxon>Methanobacteriati</taxon>
        <taxon>Methanobacteriota</taxon>
        <taxon>Stenosarchaea group</taxon>
        <taxon>Methanomicrobia</taxon>
        <taxon>Methanosarcinales</taxon>
        <taxon>Methanosarcinaceae</taxon>
        <taxon>Methanococcoides</taxon>
    </lineage>
</organism>
<comment type="similarity">
    <text evidence="8">Belongs to the peptidase M24A family. Methionine aminopeptidase archaeal type 2 subfamily.</text>
</comment>
<comment type="subunit">
    <text evidence="8">Monomer.</text>
</comment>
<dbReference type="PANTHER" id="PTHR45777">
    <property type="entry name" value="METHIONINE AMINOPEPTIDASE 2"/>
    <property type="match status" value="1"/>
</dbReference>
<gene>
    <name evidence="8" type="primary">map</name>
    <name evidence="11" type="ORF">LI82_11930</name>
</gene>
<feature type="binding site" evidence="8">
    <location>
        <position position="169"/>
    </location>
    <ligand>
        <name>substrate</name>
    </ligand>
</feature>
<dbReference type="OrthoDB" id="372008at2157"/>
<dbReference type="InterPro" id="IPR001714">
    <property type="entry name" value="Pept_M24_MAP"/>
</dbReference>
<dbReference type="Proteomes" id="UP000029859">
    <property type="component" value="Unassembled WGS sequence"/>
</dbReference>